<dbReference type="Gene3D" id="3.40.50.720">
    <property type="entry name" value="NAD(P)-binding Rossmann-like Domain"/>
    <property type="match status" value="1"/>
</dbReference>
<dbReference type="GO" id="GO:0008839">
    <property type="term" value="F:4-hydroxy-tetrahydrodipicolinate reductase"/>
    <property type="evidence" value="ECO:0007669"/>
    <property type="project" value="UniProtKB-EC"/>
</dbReference>
<protein>
    <submittedName>
        <fullName evidence="2">4-hydroxy-tetrahydrodipicolinate reductase</fullName>
        <ecNumber evidence="2">1.17.1.8</ecNumber>
    </submittedName>
</protein>
<comment type="caution">
    <text evidence="2">The sequence shown here is derived from an EMBL/GenBank/DDBJ whole genome shotgun (WGS) entry which is preliminary data.</text>
</comment>
<evidence type="ECO:0000313" key="3">
    <source>
        <dbReference type="Proteomes" id="UP000764837"/>
    </source>
</evidence>
<dbReference type="SUPFAM" id="SSF51735">
    <property type="entry name" value="NAD(P)-binding Rossmann-fold domains"/>
    <property type="match status" value="1"/>
</dbReference>
<dbReference type="Gene3D" id="3.30.360.10">
    <property type="entry name" value="Dihydrodipicolinate Reductase, domain 2"/>
    <property type="match status" value="1"/>
</dbReference>
<dbReference type="InterPro" id="IPR022663">
    <property type="entry name" value="DapB_C"/>
</dbReference>
<feature type="domain" description="Dihydrodipicolinate reductase C-terminal" evidence="1">
    <location>
        <begin position="114"/>
        <end position="223"/>
    </location>
</feature>
<gene>
    <name evidence="2" type="ORF">JOD64_005535</name>
</gene>
<organism evidence="2 3">
    <name type="scientific">Micromonospora luteifusca</name>
    <dbReference type="NCBI Taxonomy" id="709860"/>
    <lineage>
        <taxon>Bacteria</taxon>
        <taxon>Bacillati</taxon>
        <taxon>Actinomycetota</taxon>
        <taxon>Actinomycetes</taxon>
        <taxon>Micromonosporales</taxon>
        <taxon>Micromonosporaceae</taxon>
        <taxon>Micromonospora</taxon>
    </lineage>
</organism>
<keyword evidence="2" id="KW-0560">Oxidoreductase</keyword>
<name>A0ABS2M1H8_9ACTN</name>
<evidence type="ECO:0000259" key="1">
    <source>
        <dbReference type="Pfam" id="PF05173"/>
    </source>
</evidence>
<dbReference type="Pfam" id="PF05173">
    <property type="entry name" value="DapB_C"/>
    <property type="match status" value="1"/>
</dbReference>
<dbReference type="Proteomes" id="UP000764837">
    <property type="component" value="Unassembled WGS sequence"/>
</dbReference>
<dbReference type="PANTHER" id="PTHR20836">
    <property type="entry name" value="DIHYDRODIPICOLINATE REDUCTASE"/>
    <property type="match status" value="1"/>
</dbReference>
<keyword evidence="3" id="KW-1185">Reference proteome</keyword>
<dbReference type="PANTHER" id="PTHR20836:SF0">
    <property type="entry name" value="4-HYDROXY-TETRAHYDRODIPICOLINATE REDUCTASE 1, CHLOROPLASTIC-RELATED"/>
    <property type="match status" value="1"/>
</dbReference>
<evidence type="ECO:0000313" key="2">
    <source>
        <dbReference type="EMBL" id="MBM7494313.1"/>
    </source>
</evidence>
<dbReference type="RefSeq" id="WP_204944897.1">
    <property type="nucleotide sequence ID" value="NZ_JAFBBP010000001.1"/>
</dbReference>
<sequence>MTGSSASVAGVVGATGRLGAALCSALESAGVPIGLRASRAGWAVQEPPTVVFDVSGPECFDRTVRLCRQWSAALVYAVSAVPDAHADRLRQLGREVPVVRATNLSIGHWIQIRLLEAVASLGPSLPVLPVAAVWERHPITKADRPSASATELAEVWRESSGAPAADLTSVRAGHPVSDHAVQLDLPDESVTIAHAVTGIGAAVRGALLLLPWVSTAPAGLVTAHHIYDDLIAKGVPHAASPQH</sequence>
<dbReference type="EC" id="1.17.1.8" evidence="2"/>
<dbReference type="InterPro" id="IPR023940">
    <property type="entry name" value="DHDPR_bac"/>
</dbReference>
<dbReference type="SUPFAM" id="SSF55347">
    <property type="entry name" value="Glyceraldehyde-3-phosphate dehydrogenase-like, C-terminal domain"/>
    <property type="match status" value="1"/>
</dbReference>
<dbReference type="PIRSF" id="PIRSF000161">
    <property type="entry name" value="DHPR"/>
    <property type="match status" value="1"/>
</dbReference>
<dbReference type="EMBL" id="JAFBBP010000001">
    <property type="protein sequence ID" value="MBM7494313.1"/>
    <property type="molecule type" value="Genomic_DNA"/>
</dbReference>
<proteinExistence type="predicted"/>
<reference evidence="2 3" key="1">
    <citation type="submission" date="2021-01" db="EMBL/GenBank/DDBJ databases">
        <title>Sequencing the genomes of 1000 actinobacteria strains.</title>
        <authorList>
            <person name="Klenk H.-P."/>
        </authorList>
    </citation>
    <scope>NUCLEOTIDE SEQUENCE [LARGE SCALE GENOMIC DNA]</scope>
    <source>
        <strain evidence="2 3">DSM 100204</strain>
    </source>
</reference>
<accession>A0ABS2M1H8</accession>
<dbReference type="InterPro" id="IPR036291">
    <property type="entry name" value="NAD(P)-bd_dom_sf"/>
</dbReference>